<gene>
    <name evidence="1" type="ORF">S01H1_07406</name>
</gene>
<protein>
    <submittedName>
        <fullName evidence="1">Uncharacterized protein</fullName>
    </submittedName>
</protein>
<feature type="non-terminal residue" evidence="1">
    <location>
        <position position="94"/>
    </location>
</feature>
<name>X0S0K5_9ZZZZ</name>
<accession>X0S0K5</accession>
<comment type="caution">
    <text evidence="1">The sequence shown here is derived from an EMBL/GenBank/DDBJ whole genome shotgun (WGS) entry which is preliminary data.</text>
</comment>
<sequence length="94" mass="10610">MARNIITTPPHTFSTTDTWELLGTIAEAKNHHLDALFGDVDMKGSSNLWFMAVIFLDDKDADGPYPFPYKQRQGNHSQIVVDTVKVKEFLKDTA</sequence>
<dbReference type="AlphaFoldDB" id="X0S0K5"/>
<evidence type="ECO:0000313" key="1">
    <source>
        <dbReference type="EMBL" id="GAF68801.1"/>
    </source>
</evidence>
<dbReference type="EMBL" id="BARS01003820">
    <property type="protein sequence ID" value="GAF68801.1"/>
    <property type="molecule type" value="Genomic_DNA"/>
</dbReference>
<reference evidence="1" key="1">
    <citation type="journal article" date="2014" name="Front. Microbiol.">
        <title>High frequency of phylogenetically diverse reductive dehalogenase-homologous genes in deep subseafloor sedimentary metagenomes.</title>
        <authorList>
            <person name="Kawai M."/>
            <person name="Futagami T."/>
            <person name="Toyoda A."/>
            <person name="Takaki Y."/>
            <person name="Nishi S."/>
            <person name="Hori S."/>
            <person name="Arai W."/>
            <person name="Tsubouchi T."/>
            <person name="Morono Y."/>
            <person name="Uchiyama I."/>
            <person name="Ito T."/>
            <person name="Fujiyama A."/>
            <person name="Inagaki F."/>
            <person name="Takami H."/>
        </authorList>
    </citation>
    <scope>NUCLEOTIDE SEQUENCE</scope>
    <source>
        <strain evidence="1">Expedition CK06-06</strain>
    </source>
</reference>
<organism evidence="1">
    <name type="scientific">marine sediment metagenome</name>
    <dbReference type="NCBI Taxonomy" id="412755"/>
    <lineage>
        <taxon>unclassified sequences</taxon>
        <taxon>metagenomes</taxon>
        <taxon>ecological metagenomes</taxon>
    </lineage>
</organism>
<proteinExistence type="predicted"/>